<dbReference type="InterPro" id="IPR036291">
    <property type="entry name" value="NAD(P)-bd_dom_sf"/>
</dbReference>
<keyword evidence="5" id="KW-0862">Zinc</keyword>
<feature type="domain" description="Enoyl reductase (ER)" evidence="7">
    <location>
        <begin position="15"/>
        <end position="355"/>
    </location>
</feature>
<gene>
    <name evidence="8" type="primary">had</name>
    <name evidence="8" type="ORF">SUTH_01655</name>
</gene>
<dbReference type="SUPFAM" id="SSF51735">
    <property type="entry name" value="NAD(P)-binding Rossmann-fold domains"/>
    <property type="match status" value="1"/>
</dbReference>
<dbReference type="GO" id="GO:0005737">
    <property type="term" value="C:cytoplasm"/>
    <property type="evidence" value="ECO:0007669"/>
    <property type="project" value="TreeGrafter"/>
</dbReference>
<comment type="cofactor">
    <cofactor evidence="1">
        <name>Zn(2+)</name>
        <dbReference type="ChEBI" id="CHEBI:29105"/>
    </cofactor>
</comment>
<name>W0SHQ0_9PROT</name>
<dbReference type="EMBL" id="AP012547">
    <property type="protein sequence ID" value="BAO29448.1"/>
    <property type="molecule type" value="Genomic_DNA"/>
</dbReference>
<organism evidence="8 9">
    <name type="scientific">Sulfuritalea hydrogenivorans sk43H</name>
    <dbReference type="NCBI Taxonomy" id="1223802"/>
    <lineage>
        <taxon>Bacteria</taxon>
        <taxon>Pseudomonadati</taxon>
        <taxon>Pseudomonadota</taxon>
        <taxon>Betaproteobacteria</taxon>
        <taxon>Nitrosomonadales</taxon>
        <taxon>Sterolibacteriaceae</taxon>
        <taxon>Sulfuritalea</taxon>
    </lineage>
</organism>
<dbReference type="InterPro" id="IPR011032">
    <property type="entry name" value="GroES-like_sf"/>
</dbReference>
<evidence type="ECO:0000313" key="9">
    <source>
        <dbReference type="Proteomes" id="UP000031637"/>
    </source>
</evidence>
<dbReference type="PANTHER" id="PTHR42940:SF8">
    <property type="entry name" value="VACUOLAR PROTEIN SORTING-ASSOCIATED PROTEIN 11"/>
    <property type="match status" value="1"/>
</dbReference>
<dbReference type="InterPro" id="IPR020843">
    <property type="entry name" value="ER"/>
</dbReference>
<accession>W0SHQ0</accession>
<reference evidence="8 9" key="1">
    <citation type="journal article" date="2014" name="Syst. Appl. Microbiol.">
        <title>Complete genomes of freshwater sulfur oxidizers Sulfuricella denitrificans skB26 and Sulfuritalea hydrogenivorans sk43H: genetic insights into the sulfur oxidation pathway of betaproteobacteria.</title>
        <authorList>
            <person name="Watanabe T."/>
            <person name="Kojima H."/>
            <person name="Fukui M."/>
        </authorList>
    </citation>
    <scope>NUCLEOTIDE SEQUENCE [LARGE SCALE GENOMIC DNA]</scope>
    <source>
        <strain evidence="8">DSM22779</strain>
    </source>
</reference>
<protein>
    <recommendedName>
        <fullName evidence="3">alcohol dehydrogenase</fullName>
        <ecNumber evidence="3">1.1.1.1</ecNumber>
    </recommendedName>
</protein>
<dbReference type="InterPro" id="IPR013149">
    <property type="entry name" value="ADH-like_C"/>
</dbReference>
<dbReference type="GO" id="GO:0046872">
    <property type="term" value="F:metal ion binding"/>
    <property type="evidence" value="ECO:0007669"/>
    <property type="project" value="UniProtKB-KW"/>
</dbReference>
<evidence type="ECO:0000256" key="4">
    <source>
        <dbReference type="ARBA" id="ARBA00022723"/>
    </source>
</evidence>
<evidence type="ECO:0000256" key="1">
    <source>
        <dbReference type="ARBA" id="ARBA00001947"/>
    </source>
</evidence>
<dbReference type="STRING" id="1223802.SUTH_01655"/>
<keyword evidence="9" id="KW-1185">Reference proteome</keyword>
<dbReference type="Proteomes" id="UP000031637">
    <property type="component" value="Chromosome"/>
</dbReference>
<dbReference type="EC" id="1.1.1.1" evidence="3"/>
<dbReference type="Gene3D" id="3.40.50.720">
    <property type="entry name" value="NAD(P)-binding Rossmann-like Domain"/>
    <property type="match status" value="1"/>
</dbReference>
<dbReference type="RefSeq" id="WP_041098454.1">
    <property type="nucleotide sequence ID" value="NZ_AP012547.1"/>
</dbReference>
<dbReference type="Pfam" id="PF00107">
    <property type="entry name" value="ADH_zinc_N"/>
    <property type="match status" value="1"/>
</dbReference>
<dbReference type="OrthoDB" id="9770544at2"/>
<evidence type="ECO:0000256" key="5">
    <source>
        <dbReference type="ARBA" id="ARBA00022833"/>
    </source>
</evidence>
<comment type="similarity">
    <text evidence="2">Belongs to the zinc-containing alcohol dehydrogenase family.</text>
</comment>
<evidence type="ECO:0000259" key="7">
    <source>
        <dbReference type="SMART" id="SM00829"/>
    </source>
</evidence>
<dbReference type="SUPFAM" id="SSF50129">
    <property type="entry name" value="GroES-like"/>
    <property type="match status" value="1"/>
</dbReference>
<dbReference type="HOGENOM" id="CLU_026673_20_1_4"/>
<dbReference type="SMART" id="SM00829">
    <property type="entry name" value="PKS_ER"/>
    <property type="match status" value="1"/>
</dbReference>
<evidence type="ECO:0000313" key="8">
    <source>
        <dbReference type="EMBL" id="BAO29448.1"/>
    </source>
</evidence>
<keyword evidence="6" id="KW-0560">Oxidoreductase</keyword>
<dbReference type="CDD" id="cd08254">
    <property type="entry name" value="hydroxyacyl_CoA_DH"/>
    <property type="match status" value="1"/>
</dbReference>
<proteinExistence type="inferred from homology"/>
<keyword evidence="4" id="KW-0479">Metal-binding</keyword>
<dbReference type="Gene3D" id="3.90.180.10">
    <property type="entry name" value="Medium-chain alcohol dehydrogenases, catalytic domain"/>
    <property type="match status" value="1"/>
</dbReference>
<dbReference type="GO" id="GO:0004022">
    <property type="term" value="F:alcohol dehydrogenase (NAD+) activity"/>
    <property type="evidence" value="ECO:0007669"/>
    <property type="project" value="UniProtKB-EC"/>
</dbReference>
<dbReference type="KEGG" id="shd:SUTH_01655"/>
<dbReference type="NCBIfam" id="TIGR03201">
    <property type="entry name" value="dearomat_had"/>
    <property type="match status" value="1"/>
</dbReference>
<sequence length="359" mass="38485">MIPEFIDTWQMTEPGKLLKTRIPTPALAAGEALVKVAGCGVCHTDLSYFYMGVPTVQKPPLSLGHEVSGVVVAAHESTAARVLGKEVIIPAVLPCNKCELCKTGRGNRCLAQKMPGNSMGIYGGYSSHIPVPAADLCIVGNRGNIPLEHLSVVADAVTTPYQAAIRARLTAGDRVIIIGAAGGVGSFMTQVAKGMGAAAVIGIDINEEKLEFMKGYGADFTINPRGKTAKEVKELFKAFCKEKGLPSNYGWKIFEVTGSKPGQELALSLLSFTGTLVVVGYGSDETSYMLSKLMAFDAELIGTWGCLPEYYPKVLDMCVDGRIALGPFVETRPMSQIEQVFDEAHHGKLKRRVILTPDF</sequence>
<evidence type="ECO:0000256" key="2">
    <source>
        <dbReference type="ARBA" id="ARBA00008072"/>
    </source>
</evidence>
<evidence type="ECO:0000256" key="6">
    <source>
        <dbReference type="ARBA" id="ARBA00023002"/>
    </source>
</evidence>
<evidence type="ECO:0000256" key="3">
    <source>
        <dbReference type="ARBA" id="ARBA00013190"/>
    </source>
</evidence>
<dbReference type="InterPro" id="IPR017614">
    <property type="entry name" value="Dearomat_deydrogenase"/>
</dbReference>
<dbReference type="PANTHER" id="PTHR42940">
    <property type="entry name" value="ALCOHOL DEHYDROGENASE 1-RELATED"/>
    <property type="match status" value="1"/>
</dbReference>
<dbReference type="AlphaFoldDB" id="W0SHQ0"/>
<dbReference type="InterPro" id="IPR013154">
    <property type="entry name" value="ADH-like_N"/>
</dbReference>
<dbReference type="Pfam" id="PF08240">
    <property type="entry name" value="ADH_N"/>
    <property type="match status" value="1"/>
</dbReference>